<gene>
    <name evidence="2" type="ORF">OG814_04590</name>
</gene>
<name>A0ABZ1L3Q2_9ACTN</name>
<feature type="compositionally biased region" description="Pro residues" evidence="1">
    <location>
        <begin position="11"/>
        <end position="20"/>
    </location>
</feature>
<protein>
    <submittedName>
        <fullName evidence="2">Uncharacterized protein</fullName>
    </submittedName>
</protein>
<organism evidence="2 3">
    <name type="scientific">Streptomyces zaomyceticus</name>
    <dbReference type="NCBI Taxonomy" id="68286"/>
    <lineage>
        <taxon>Bacteria</taxon>
        <taxon>Bacillati</taxon>
        <taxon>Actinomycetota</taxon>
        <taxon>Actinomycetes</taxon>
        <taxon>Kitasatosporales</taxon>
        <taxon>Streptomycetaceae</taxon>
        <taxon>Streptomyces</taxon>
    </lineage>
</organism>
<keyword evidence="3" id="KW-1185">Reference proteome</keyword>
<dbReference type="EMBL" id="CP108188">
    <property type="protein sequence ID" value="WTR68600.1"/>
    <property type="molecule type" value="Genomic_DNA"/>
</dbReference>
<dbReference type="Proteomes" id="UP001622594">
    <property type="component" value="Chromosome"/>
</dbReference>
<reference evidence="2 3" key="1">
    <citation type="submission" date="2022-10" db="EMBL/GenBank/DDBJ databases">
        <title>The complete genomes of actinobacterial strains from the NBC collection.</title>
        <authorList>
            <person name="Joergensen T.S."/>
            <person name="Alvarez Arevalo M."/>
            <person name="Sterndorff E.B."/>
            <person name="Faurdal D."/>
            <person name="Vuksanovic O."/>
            <person name="Mourched A.-S."/>
            <person name="Charusanti P."/>
            <person name="Shaw S."/>
            <person name="Blin K."/>
            <person name="Weber T."/>
        </authorList>
    </citation>
    <scope>NUCLEOTIDE SEQUENCE [LARGE SCALE GENOMIC DNA]</scope>
    <source>
        <strain evidence="2 3">NBC_00123</strain>
    </source>
</reference>
<proteinExistence type="predicted"/>
<feature type="region of interest" description="Disordered" evidence="1">
    <location>
        <begin position="1"/>
        <end position="47"/>
    </location>
</feature>
<evidence type="ECO:0000313" key="2">
    <source>
        <dbReference type="EMBL" id="WTR68600.1"/>
    </source>
</evidence>
<evidence type="ECO:0000256" key="1">
    <source>
        <dbReference type="SAM" id="MobiDB-lite"/>
    </source>
</evidence>
<dbReference type="RefSeq" id="WP_398167229.1">
    <property type="nucleotide sequence ID" value="NZ_CP108188.1"/>
</dbReference>
<accession>A0ABZ1L3Q2</accession>
<sequence length="47" mass="4948">MSRPHRTALPPATPVAPAPPYRRRATEHPCTATESARSGSPGADNPL</sequence>
<evidence type="ECO:0000313" key="3">
    <source>
        <dbReference type="Proteomes" id="UP001622594"/>
    </source>
</evidence>